<dbReference type="Pfam" id="PF02938">
    <property type="entry name" value="GAD"/>
    <property type="match status" value="1"/>
</dbReference>
<dbReference type="Proteomes" id="UP000199048">
    <property type="component" value="Unassembled WGS sequence"/>
</dbReference>
<keyword evidence="4 7" id="KW-0067">ATP-binding</keyword>
<feature type="domain" description="Aminoacyl-transfer RNA synthetases class-II family profile" evidence="8">
    <location>
        <begin position="159"/>
        <end position="590"/>
    </location>
</feature>
<dbReference type="PANTHER" id="PTHR22594">
    <property type="entry name" value="ASPARTYL/LYSYL-TRNA SYNTHETASE"/>
    <property type="match status" value="1"/>
</dbReference>
<dbReference type="GO" id="GO:0003676">
    <property type="term" value="F:nucleic acid binding"/>
    <property type="evidence" value="ECO:0007669"/>
    <property type="project" value="InterPro"/>
</dbReference>
<dbReference type="InterPro" id="IPR047089">
    <property type="entry name" value="Asp-tRNA-ligase_1_N"/>
</dbReference>
<feature type="binding site" evidence="7">
    <location>
        <position position="186"/>
    </location>
    <ligand>
        <name>L-aspartate</name>
        <dbReference type="ChEBI" id="CHEBI:29991"/>
    </ligand>
</feature>
<dbReference type="CDD" id="cd04317">
    <property type="entry name" value="EcAspRS_like_N"/>
    <property type="match status" value="1"/>
</dbReference>
<dbReference type="AlphaFoldDB" id="A0A1I4TDD8"/>
<dbReference type="SUPFAM" id="SSF55681">
    <property type="entry name" value="Class II aaRS and biotin synthetases"/>
    <property type="match status" value="1"/>
</dbReference>
<dbReference type="HAMAP" id="MF_00044">
    <property type="entry name" value="Asp_tRNA_synth_type1"/>
    <property type="match status" value="1"/>
</dbReference>
<dbReference type="GO" id="GO:0004815">
    <property type="term" value="F:aspartate-tRNA ligase activity"/>
    <property type="evidence" value="ECO:0007669"/>
    <property type="project" value="UniProtKB-UniRule"/>
</dbReference>
<feature type="binding site" evidence="7">
    <location>
        <position position="524"/>
    </location>
    <ligand>
        <name>L-aspartate</name>
        <dbReference type="ChEBI" id="CHEBI:29991"/>
    </ligand>
</feature>
<evidence type="ECO:0000259" key="8">
    <source>
        <dbReference type="PROSITE" id="PS50862"/>
    </source>
</evidence>
<dbReference type="Pfam" id="PF00152">
    <property type="entry name" value="tRNA-synt_2"/>
    <property type="match status" value="1"/>
</dbReference>
<comment type="subunit">
    <text evidence="7">Homodimer.</text>
</comment>
<comment type="caution">
    <text evidence="7">Lacks conserved residue(s) required for the propagation of feature annotation.</text>
</comment>
<dbReference type="GO" id="GO:0006422">
    <property type="term" value="P:aspartyl-tRNA aminoacylation"/>
    <property type="evidence" value="ECO:0007669"/>
    <property type="project" value="UniProtKB-UniRule"/>
</dbReference>
<dbReference type="InterPro" id="IPR012340">
    <property type="entry name" value="NA-bd_OB-fold"/>
</dbReference>
<dbReference type="PRINTS" id="PR01042">
    <property type="entry name" value="TRNASYNTHASP"/>
</dbReference>
<dbReference type="InterPro" id="IPR004115">
    <property type="entry name" value="GAD-like_sf"/>
</dbReference>
<keyword evidence="2 7" id="KW-0436">Ligase</keyword>
<keyword evidence="10" id="KW-1185">Reference proteome</keyword>
<feature type="region of interest" description="Aspartate" evidence="7">
    <location>
        <begin position="210"/>
        <end position="213"/>
    </location>
</feature>
<protein>
    <recommendedName>
        <fullName evidence="7">Aspartate--tRNA(Asp/Asn) ligase</fullName>
        <ecNumber evidence="7">6.1.1.23</ecNumber>
    </recommendedName>
    <alternativeName>
        <fullName evidence="7">Aspartyl-tRNA synthetase</fullName>
        <shortName evidence="7">AspRS</shortName>
    </alternativeName>
    <alternativeName>
        <fullName evidence="7">Non-discriminating aspartyl-tRNA synthetase</fullName>
        <shortName evidence="7">ND-AspRS</shortName>
    </alternativeName>
</protein>
<keyword evidence="3 7" id="KW-0547">Nucleotide-binding</keyword>
<dbReference type="GO" id="GO:0050560">
    <property type="term" value="F:aspartate-tRNA(Asn) ligase activity"/>
    <property type="evidence" value="ECO:0007669"/>
    <property type="project" value="UniProtKB-EC"/>
</dbReference>
<dbReference type="InterPro" id="IPR006195">
    <property type="entry name" value="aa-tRNA-synth_II"/>
</dbReference>
<gene>
    <name evidence="7" type="primary">aspS</name>
    <name evidence="9" type="ORF">SAMN05192568_105216</name>
</gene>
<feature type="binding site" evidence="7">
    <location>
        <begin position="232"/>
        <end position="234"/>
    </location>
    <ligand>
        <name>ATP</name>
        <dbReference type="ChEBI" id="CHEBI:30616"/>
    </ligand>
</feature>
<dbReference type="PROSITE" id="PS50862">
    <property type="entry name" value="AA_TRNA_LIGASE_II"/>
    <property type="match status" value="1"/>
</dbReference>
<dbReference type="Pfam" id="PF01336">
    <property type="entry name" value="tRNA_anti-codon"/>
    <property type="match status" value="1"/>
</dbReference>
<dbReference type="InterPro" id="IPR004524">
    <property type="entry name" value="Asp-tRNA-ligase_1"/>
</dbReference>
<evidence type="ECO:0000313" key="10">
    <source>
        <dbReference type="Proteomes" id="UP000199048"/>
    </source>
</evidence>
<evidence type="ECO:0000313" key="9">
    <source>
        <dbReference type="EMBL" id="SFM74675.1"/>
    </source>
</evidence>
<evidence type="ECO:0000256" key="4">
    <source>
        <dbReference type="ARBA" id="ARBA00022840"/>
    </source>
</evidence>
<comment type="function">
    <text evidence="7">Aspartyl-tRNA synthetase with relaxed tRNA specificity since it is able to aspartylate not only its cognate tRNA(Asp) but also tRNA(Asn). Reaction proceeds in two steps: L-aspartate is first activated by ATP to form Asp-AMP and then transferred to the acceptor end of tRNA(Asp/Asn).</text>
</comment>
<evidence type="ECO:0000256" key="7">
    <source>
        <dbReference type="HAMAP-Rule" id="MF_00044"/>
    </source>
</evidence>
<feature type="binding site" evidence="7">
    <location>
        <position position="517"/>
    </location>
    <ligand>
        <name>ATP</name>
        <dbReference type="ChEBI" id="CHEBI:30616"/>
    </ligand>
</feature>
<dbReference type="EMBL" id="FOTK01000052">
    <property type="protein sequence ID" value="SFM74675.1"/>
    <property type="molecule type" value="Genomic_DNA"/>
</dbReference>
<evidence type="ECO:0000256" key="6">
    <source>
        <dbReference type="ARBA" id="ARBA00023146"/>
    </source>
</evidence>
<dbReference type="CDD" id="cd00777">
    <property type="entry name" value="AspRS_core"/>
    <property type="match status" value="1"/>
</dbReference>
<dbReference type="STRING" id="582667.SAMN05192568_105216"/>
<dbReference type="SUPFAM" id="SSF55261">
    <property type="entry name" value="GAD domain-like"/>
    <property type="match status" value="1"/>
</dbReference>
<evidence type="ECO:0000256" key="5">
    <source>
        <dbReference type="ARBA" id="ARBA00022917"/>
    </source>
</evidence>
<dbReference type="Gene3D" id="3.30.1360.30">
    <property type="entry name" value="GAD-like domain"/>
    <property type="match status" value="1"/>
</dbReference>
<dbReference type="InterPro" id="IPR004364">
    <property type="entry name" value="Aa-tRNA-synt_II"/>
</dbReference>
<dbReference type="Gene3D" id="3.30.930.10">
    <property type="entry name" value="Bira Bifunctional Protein, Domain 2"/>
    <property type="match status" value="1"/>
</dbReference>
<dbReference type="EC" id="6.1.1.23" evidence="7"/>
<evidence type="ECO:0000256" key="2">
    <source>
        <dbReference type="ARBA" id="ARBA00022598"/>
    </source>
</evidence>
<keyword evidence="7" id="KW-0963">Cytoplasm</keyword>
<comment type="similarity">
    <text evidence="1 7">Belongs to the class-II aminoacyl-tRNA synthetase family. Type 1 subfamily.</text>
</comment>
<dbReference type="PANTHER" id="PTHR22594:SF5">
    <property type="entry name" value="ASPARTATE--TRNA LIGASE, MITOCHONDRIAL"/>
    <property type="match status" value="1"/>
</dbReference>
<dbReference type="InterPro" id="IPR047090">
    <property type="entry name" value="AspRS_core"/>
</dbReference>
<keyword evidence="5 7" id="KW-0648">Protein biosynthesis</keyword>
<keyword evidence="6 7" id="KW-0030">Aminoacyl-tRNA synthetase</keyword>
<dbReference type="GO" id="GO:0005524">
    <property type="term" value="F:ATP binding"/>
    <property type="evidence" value="ECO:0007669"/>
    <property type="project" value="UniProtKB-UniRule"/>
</dbReference>
<evidence type="ECO:0000256" key="3">
    <source>
        <dbReference type="ARBA" id="ARBA00022741"/>
    </source>
</evidence>
<dbReference type="InterPro" id="IPR029351">
    <property type="entry name" value="GAD_dom"/>
</dbReference>
<dbReference type="SUPFAM" id="SSF50249">
    <property type="entry name" value="Nucleic acid-binding proteins"/>
    <property type="match status" value="1"/>
</dbReference>
<accession>A0A1I4TDD8</accession>
<sequence length="625" mass="69582">MVPAFPEKKPVMHRYRSHTCGALRPSDVGQTVRLSGWCHRIRDHGGVLFIDLRDHYGLTQCVVDSDSPAFKAAEVARSEWVVRIDGRVRTRPAGTENAELPTGAVEVYIDDLEVLGPAGELPLPVFGDLEYPEETRLRYRFLDLRRDKLHANIMKRGAIIDALRRRMRDGGFFEFQTPILTASSPEGARDYLVPSRVHPGKFYALPQAPQQFKQLTMIAGFDRYFQIAPCFRDEDARADRSPGEFYQLDIEMSFVTQEDVFQAVEPVLRGVFEEFAEGKRVTKDFPRITFADSMLKFGVDKPDLRNPLIIADVTDEFARDDVAFKAFKGVIASGGVVRAIPATGAAAQSRSFFDKLNDWARSEGAPGLGYVVFEEEAGRLTGKGPIAKFIPAEVQALIAQKTGAKAGDAVFFSAGTEAKAAALAGKARIRIGDELGLCDKDQYAFCWITDFPMYEWSEEEKRIDFSHNPFSMPNIDREEFLALDLDALATEGQDGEVTKRILGIKAFQYDIVCNGIELSSGAIRNHRPDVMEKAFAIAGYGREVLEQKFGGMLNALRMGAPPHGGIAPGVDRIVMLLCNEPNIREVVLFPMNQRAEDLMMGAPSEATPKQLRELHIRLNLPEKKA</sequence>
<comment type="subcellular location">
    <subcellularLocation>
        <location evidence="7">Cytoplasm</location>
    </subcellularLocation>
</comment>
<comment type="catalytic activity">
    <reaction evidence="7">
        <text>tRNA(Asx) + L-aspartate + ATP = L-aspartyl-tRNA(Asx) + AMP + diphosphate</text>
        <dbReference type="Rhea" id="RHEA:18349"/>
        <dbReference type="Rhea" id="RHEA-COMP:9710"/>
        <dbReference type="Rhea" id="RHEA-COMP:9711"/>
        <dbReference type="ChEBI" id="CHEBI:29991"/>
        <dbReference type="ChEBI" id="CHEBI:30616"/>
        <dbReference type="ChEBI" id="CHEBI:33019"/>
        <dbReference type="ChEBI" id="CHEBI:78442"/>
        <dbReference type="ChEBI" id="CHEBI:78516"/>
        <dbReference type="ChEBI" id="CHEBI:456215"/>
        <dbReference type="EC" id="6.1.1.23"/>
    </reaction>
</comment>
<evidence type="ECO:0000256" key="1">
    <source>
        <dbReference type="ARBA" id="ARBA00006303"/>
    </source>
</evidence>
<feature type="binding site" evidence="7">
    <location>
        <position position="232"/>
    </location>
    <ligand>
        <name>L-aspartate</name>
        <dbReference type="ChEBI" id="CHEBI:29991"/>
    </ligand>
</feature>
<feature type="binding site" evidence="7">
    <location>
        <position position="467"/>
    </location>
    <ligand>
        <name>L-aspartate</name>
        <dbReference type="ChEBI" id="CHEBI:29991"/>
    </ligand>
</feature>
<dbReference type="InterPro" id="IPR045864">
    <property type="entry name" value="aa-tRNA-synth_II/BPL/LPL"/>
</dbReference>
<organism evidence="9 10">
    <name type="scientific">Methylobacterium pseudosasicola</name>
    <dbReference type="NCBI Taxonomy" id="582667"/>
    <lineage>
        <taxon>Bacteria</taxon>
        <taxon>Pseudomonadati</taxon>
        <taxon>Pseudomonadota</taxon>
        <taxon>Alphaproteobacteria</taxon>
        <taxon>Hyphomicrobiales</taxon>
        <taxon>Methylobacteriaceae</taxon>
        <taxon>Methylobacterium</taxon>
    </lineage>
</organism>
<proteinExistence type="inferred from homology"/>
<dbReference type="NCBIfam" id="NF001750">
    <property type="entry name" value="PRK00476.1"/>
    <property type="match status" value="1"/>
</dbReference>
<feature type="site" description="Important for tRNA non-discrimination" evidence="7">
    <location>
        <position position="94"/>
    </location>
</feature>
<dbReference type="NCBIfam" id="TIGR00459">
    <property type="entry name" value="aspS_bact"/>
    <property type="match status" value="1"/>
</dbReference>
<dbReference type="InterPro" id="IPR004365">
    <property type="entry name" value="NA-bd_OB_tRNA"/>
</dbReference>
<name>A0A1I4TDD8_9HYPH</name>
<dbReference type="Gene3D" id="2.40.50.140">
    <property type="entry name" value="Nucleic acid-binding proteins"/>
    <property type="match status" value="1"/>
</dbReference>
<reference evidence="10" key="1">
    <citation type="submission" date="2016-10" db="EMBL/GenBank/DDBJ databases">
        <authorList>
            <person name="Varghese N."/>
            <person name="Submissions S."/>
        </authorList>
    </citation>
    <scope>NUCLEOTIDE SEQUENCE [LARGE SCALE GENOMIC DNA]</scope>
    <source>
        <strain evidence="10">BL36</strain>
    </source>
</reference>
<dbReference type="GO" id="GO:0005737">
    <property type="term" value="C:cytoplasm"/>
    <property type="evidence" value="ECO:0007669"/>
    <property type="project" value="UniProtKB-SubCell"/>
</dbReference>
<feature type="binding site" evidence="7">
    <location>
        <begin position="569"/>
        <end position="572"/>
    </location>
    <ligand>
        <name>ATP</name>
        <dbReference type="ChEBI" id="CHEBI:30616"/>
    </ligand>
</feature>
<feature type="site" description="Important for tRNA non-discrimination" evidence="7">
    <location>
        <position position="44"/>
    </location>
</feature>
<dbReference type="InterPro" id="IPR002312">
    <property type="entry name" value="Asp/Asn-tRNA-synth_IIb"/>
</dbReference>